<accession>A0A8H5CH13</accession>
<gene>
    <name evidence="7" type="ORF">D9611_005864</name>
</gene>
<name>A0A8H5CH13_9AGAR</name>
<dbReference type="OrthoDB" id="3202243at2759"/>
<evidence type="ECO:0000256" key="3">
    <source>
        <dbReference type="ARBA" id="ARBA00022833"/>
    </source>
</evidence>
<reference evidence="7 8" key="1">
    <citation type="journal article" date="2020" name="ISME J.">
        <title>Uncovering the hidden diversity of litter-decomposition mechanisms in mushroom-forming fungi.</title>
        <authorList>
            <person name="Floudas D."/>
            <person name="Bentzer J."/>
            <person name="Ahren D."/>
            <person name="Johansson T."/>
            <person name="Persson P."/>
            <person name="Tunlid A."/>
        </authorList>
    </citation>
    <scope>NUCLEOTIDE SEQUENCE [LARGE SCALE GENOMIC DNA]</scope>
    <source>
        <strain evidence="7 8">CBS 175.51</strain>
    </source>
</reference>
<dbReference type="SUPFAM" id="SSF144232">
    <property type="entry name" value="HIT/MYND zinc finger-like"/>
    <property type="match status" value="1"/>
</dbReference>
<comment type="caution">
    <text evidence="7">The sequence shown here is derived from an EMBL/GenBank/DDBJ whole genome shotgun (WGS) entry which is preliminary data.</text>
</comment>
<evidence type="ECO:0000256" key="2">
    <source>
        <dbReference type="ARBA" id="ARBA00022771"/>
    </source>
</evidence>
<feature type="compositionally biased region" description="Acidic residues" evidence="5">
    <location>
        <begin position="629"/>
        <end position="668"/>
    </location>
</feature>
<dbReference type="Pfam" id="PF01753">
    <property type="entry name" value="zf-MYND"/>
    <property type="match status" value="1"/>
</dbReference>
<dbReference type="AlphaFoldDB" id="A0A8H5CH13"/>
<evidence type="ECO:0000313" key="7">
    <source>
        <dbReference type="EMBL" id="KAF5340936.1"/>
    </source>
</evidence>
<sequence>MSRIIPKTIRARRLEALLAGVERGSLFDFKGLLEEWPSDITSSKRALCVLLEHLRADRVPELDLRNAGEAAYKLLLCRESFNVLSGVLDRMEKMREDHVRELYVVLQEHLPDLLAWFSFLGENSAVIAPEAATQFGPLVAANTLRRLLDKDRVKYLQADVPALEKLVDIVLSMWMDSVPDDVSEDDEYLEPDDYNKYVYPIFRTFWSCVKEESTREIVVQKMLAFDKASHRRLAHCFTYRCEEWATTYLDDEDSMDNCSDFVATVMLSQMLSRAVPAFSRILAKSAFAAVVMESAMNFPLVTTKPRVVPIPVQIARLMLYPQPSNAFECLQIVPELLEYGLIDILVHQLLAPRPPGSDPFRDWAGRKPLAWLYHMSYHPRISDALYYSIDRLSEETREVLWKSPNSKDYWPIFRRGVDLYEKAYEPLDPIYPEDEGCIEMITLCDNLEHEAVSGHPIEFIDSVQCSGCQVTVYCSEACQRHDWKAFHRQECARDRLYRINRQLEGGWISHRTRMMLFRVSHRIIESSIPLLNVMPHTRNLKIVVFADHTNYPLTLNFFELSVFLDVAHGGKRKIFSDERSMALIREYEVQENDKHHLIAGIAPFGEYFILTLGRFVERPRPVPIYREEGEWEDISNSDSDEGVSEEGDGSDDDLEKDFEAADSGESEEVASRDHREGCNADDDDAPTQCASTHSGDPDDLVEVEMPHLVLANGFVRVIPVIENGQPLDITVPPNLFTHTLSKKDLDKLPCII</sequence>
<keyword evidence="3" id="KW-0862">Zinc</keyword>
<dbReference type="EMBL" id="JAACJK010000002">
    <property type="protein sequence ID" value="KAF5340936.1"/>
    <property type="molecule type" value="Genomic_DNA"/>
</dbReference>
<evidence type="ECO:0000313" key="8">
    <source>
        <dbReference type="Proteomes" id="UP000541558"/>
    </source>
</evidence>
<dbReference type="Gene3D" id="6.10.140.2220">
    <property type="match status" value="1"/>
</dbReference>
<dbReference type="GO" id="GO:0008270">
    <property type="term" value="F:zinc ion binding"/>
    <property type="evidence" value="ECO:0007669"/>
    <property type="project" value="UniProtKB-KW"/>
</dbReference>
<dbReference type="Proteomes" id="UP000541558">
    <property type="component" value="Unassembled WGS sequence"/>
</dbReference>
<keyword evidence="1" id="KW-0479">Metal-binding</keyword>
<protein>
    <recommendedName>
        <fullName evidence="6">MYND-type domain-containing protein</fullName>
    </recommendedName>
</protein>
<organism evidence="7 8">
    <name type="scientific">Ephemerocybe angulata</name>
    <dbReference type="NCBI Taxonomy" id="980116"/>
    <lineage>
        <taxon>Eukaryota</taxon>
        <taxon>Fungi</taxon>
        <taxon>Dikarya</taxon>
        <taxon>Basidiomycota</taxon>
        <taxon>Agaricomycotina</taxon>
        <taxon>Agaricomycetes</taxon>
        <taxon>Agaricomycetidae</taxon>
        <taxon>Agaricales</taxon>
        <taxon>Agaricineae</taxon>
        <taxon>Psathyrellaceae</taxon>
        <taxon>Ephemerocybe</taxon>
    </lineage>
</organism>
<feature type="domain" description="MYND-type" evidence="6">
    <location>
        <begin position="444"/>
        <end position="491"/>
    </location>
</feature>
<feature type="compositionally biased region" description="Basic and acidic residues" evidence="5">
    <location>
        <begin position="669"/>
        <end position="678"/>
    </location>
</feature>
<dbReference type="PROSITE" id="PS50865">
    <property type="entry name" value="ZF_MYND_2"/>
    <property type="match status" value="1"/>
</dbReference>
<evidence type="ECO:0000256" key="1">
    <source>
        <dbReference type="ARBA" id="ARBA00022723"/>
    </source>
</evidence>
<keyword evidence="2 4" id="KW-0863">Zinc-finger</keyword>
<dbReference type="InterPro" id="IPR002893">
    <property type="entry name" value="Znf_MYND"/>
</dbReference>
<feature type="region of interest" description="Disordered" evidence="5">
    <location>
        <begin position="627"/>
        <end position="698"/>
    </location>
</feature>
<evidence type="ECO:0000256" key="5">
    <source>
        <dbReference type="SAM" id="MobiDB-lite"/>
    </source>
</evidence>
<proteinExistence type="predicted"/>
<evidence type="ECO:0000259" key="6">
    <source>
        <dbReference type="PROSITE" id="PS50865"/>
    </source>
</evidence>
<keyword evidence="8" id="KW-1185">Reference proteome</keyword>
<evidence type="ECO:0000256" key="4">
    <source>
        <dbReference type="PROSITE-ProRule" id="PRU00134"/>
    </source>
</evidence>